<keyword evidence="1" id="KW-0812">Transmembrane</keyword>
<dbReference type="AlphaFoldDB" id="A0A9X1MLN1"/>
<dbReference type="EMBL" id="JAJKFT010000004">
    <property type="protein sequence ID" value="MCC9628177.1"/>
    <property type="molecule type" value="Genomic_DNA"/>
</dbReference>
<dbReference type="RefSeq" id="WP_230217206.1">
    <property type="nucleotide sequence ID" value="NZ_JAJKFT010000004.1"/>
</dbReference>
<organism evidence="4 5">
    <name type="scientific">Blastopirellula sediminis</name>
    <dbReference type="NCBI Taxonomy" id="2894196"/>
    <lineage>
        <taxon>Bacteria</taxon>
        <taxon>Pseudomonadati</taxon>
        <taxon>Planctomycetota</taxon>
        <taxon>Planctomycetia</taxon>
        <taxon>Pirellulales</taxon>
        <taxon>Pirellulaceae</taxon>
        <taxon>Blastopirellula</taxon>
    </lineage>
</organism>
<evidence type="ECO:0000313" key="4">
    <source>
        <dbReference type="EMBL" id="MCC9628177.1"/>
    </source>
</evidence>
<dbReference type="PANTHER" id="PTHR40940">
    <property type="entry name" value="PROTEIN BATD-RELATED"/>
    <property type="match status" value="1"/>
</dbReference>
<evidence type="ECO:0000256" key="2">
    <source>
        <dbReference type="SAM" id="SignalP"/>
    </source>
</evidence>
<dbReference type="InterPro" id="IPR025738">
    <property type="entry name" value="BatD"/>
</dbReference>
<feature type="domain" description="DUF7939" evidence="3">
    <location>
        <begin position="324"/>
        <end position="397"/>
    </location>
</feature>
<dbReference type="Pfam" id="PF25607">
    <property type="entry name" value="DUF7939"/>
    <property type="match status" value="1"/>
</dbReference>
<feature type="signal peptide" evidence="2">
    <location>
        <begin position="1"/>
        <end position="20"/>
    </location>
</feature>
<keyword evidence="5" id="KW-1185">Reference proteome</keyword>
<comment type="caution">
    <text evidence="4">The sequence shown here is derived from an EMBL/GenBank/DDBJ whole genome shotgun (WGS) entry which is preliminary data.</text>
</comment>
<evidence type="ECO:0000259" key="3">
    <source>
        <dbReference type="Pfam" id="PF25607"/>
    </source>
</evidence>
<feature type="transmembrane region" description="Helical" evidence="1">
    <location>
        <begin position="285"/>
        <end position="303"/>
    </location>
</feature>
<dbReference type="Proteomes" id="UP001139103">
    <property type="component" value="Unassembled WGS sequence"/>
</dbReference>
<reference evidence="4" key="1">
    <citation type="submission" date="2021-11" db="EMBL/GenBank/DDBJ databases">
        <title>Genome sequence.</title>
        <authorList>
            <person name="Sun Q."/>
        </authorList>
    </citation>
    <scope>NUCLEOTIDE SEQUENCE</scope>
    <source>
        <strain evidence="4">JC732</strain>
    </source>
</reference>
<name>A0A9X1MLN1_9BACT</name>
<keyword evidence="2" id="KW-0732">Signal</keyword>
<evidence type="ECO:0000256" key="1">
    <source>
        <dbReference type="SAM" id="Phobius"/>
    </source>
</evidence>
<keyword evidence="1" id="KW-1133">Transmembrane helix</keyword>
<protein>
    <recommendedName>
        <fullName evidence="3">DUF7939 domain-containing protein</fullName>
    </recommendedName>
</protein>
<dbReference type="PANTHER" id="PTHR40940:SF1">
    <property type="entry name" value="PROTEIN BATD"/>
    <property type="match status" value="1"/>
</dbReference>
<feature type="chain" id="PRO_5040952804" description="DUF7939 domain-containing protein" evidence="2">
    <location>
        <begin position="21"/>
        <end position="416"/>
    </location>
</feature>
<evidence type="ECO:0000313" key="5">
    <source>
        <dbReference type="Proteomes" id="UP001139103"/>
    </source>
</evidence>
<keyword evidence="1" id="KW-0472">Membrane</keyword>
<gene>
    <name evidence="4" type="ORF">LOC68_07200</name>
</gene>
<dbReference type="InterPro" id="IPR057699">
    <property type="entry name" value="DUF7939"/>
</dbReference>
<sequence length="416" mass="45747">MNVVRIAALLLICVSPLALLADDVPAITSRFATEKPWVGQRIGYYVEVRAKGSFSGATSFSLPEVPQTVIVKMGSPTVSSEQKGEDTWFVQIHEFAVFTQAAGELTIPSYSVRYGHHDGFTGPVHDESGEVPAASVDVESPPGREPAQFLITTDKLMVKETWEPAPGKVKQGDIVSRKIMQSATEMTGMALAPPSLAAPDGVHVYPGQPDVADKTDRGELSGERTDVIKYRFDQPGVMTIPAATYVWWNPKEKKFGRQELPAVTFDVEASPQLAEVTGNSTSRRVWLYPLLIAIAVAAVAVWRREQLVRWFQRKWKRWHPPDRVAAKRLCAACRGNDSHAAEAAWSAWLNTQPDGWKPGDELQRAVQGLHQCRYAEPAASDWKGSELLTAFQAERRAQKRDAVGAASPLPTLNPGR</sequence>
<proteinExistence type="predicted"/>
<accession>A0A9X1MLN1</accession>